<dbReference type="GO" id="GO:0051666">
    <property type="term" value="P:actin cortical patch localization"/>
    <property type="evidence" value="ECO:0007669"/>
    <property type="project" value="InterPro"/>
</dbReference>
<dbReference type="GO" id="GO:0097320">
    <property type="term" value="P:plasma membrane tubulation"/>
    <property type="evidence" value="ECO:0007669"/>
    <property type="project" value="TreeGrafter"/>
</dbReference>
<accession>A0A1Y3B871</accession>
<dbReference type="InterPro" id="IPR001452">
    <property type="entry name" value="SH3_domain"/>
</dbReference>
<dbReference type="PANTHER" id="PTHR47174">
    <property type="entry name" value="BRIDGING INTEGRATOR 3"/>
    <property type="match status" value="1"/>
</dbReference>
<dbReference type="SMART" id="SM00326">
    <property type="entry name" value="SH3"/>
    <property type="match status" value="1"/>
</dbReference>
<sequence length="178" mass="18853">MGNCCIKDKIPSGAVSNGYPGADILRQAPSSMNAPVMAGPVSGHQGFSVNQHESMNLNGAGLSSNMNNPLPLLPSSVDNNNGGGMVDSSLSAIVQQNSGNGNICTNSSSNTSNAKIFVALYDYDARTDEDLSFKKGEHLEIINDTQGDWWLAMSRVTKLQGYIPSNYVAKLKSIEAEP</sequence>
<evidence type="ECO:0000256" key="3">
    <source>
        <dbReference type="ARBA" id="ARBA00022490"/>
    </source>
</evidence>
<dbReference type="Proteomes" id="UP000194236">
    <property type="component" value="Unassembled WGS sequence"/>
</dbReference>
<protein>
    <recommendedName>
        <fullName evidence="5">SH3 domain-containing protein</fullName>
    </recommendedName>
</protein>
<dbReference type="OrthoDB" id="5983572at2759"/>
<comment type="subcellular location">
    <subcellularLocation>
        <location evidence="1">Cytoplasm</location>
    </subcellularLocation>
</comment>
<keyword evidence="3" id="KW-0963">Cytoplasm</keyword>
<evidence type="ECO:0000256" key="2">
    <source>
        <dbReference type="ARBA" id="ARBA00022443"/>
    </source>
</evidence>
<evidence type="ECO:0000256" key="1">
    <source>
        <dbReference type="ARBA" id="ARBA00004496"/>
    </source>
</evidence>
<dbReference type="AlphaFoldDB" id="A0A1Y3B871"/>
<dbReference type="InterPro" id="IPR046982">
    <property type="entry name" value="BIN3/RVS161-like"/>
</dbReference>
<organism evidence="6 7">
    <name type="scientific">Euroglyphus maynei</name>
    <name type="common">Mayne's house dust mite</name>
    <dbReference type="NCBI Taxonomy" id="6958"/>
    <lineage>
        <taxon>Eukaryota</taxon>
        <taxon>Metazoa</taxon>
        <taxon>Ecdysozoa</taxon>
        <taxon>Arthropoda</taxon>
        <taxon>Chelicerata</taxon>
        <taxon>Arachnida</taxon>
        <taxon>Acari</taxon>
        <taxon>Acariformes</taxon>
        <taxon>Sarcoptiformes</taxon>
        <taxon>Astigmata</taxon>
        <taxon>Psoroptidia</taxon>
        <taxon>Analgoidea</taxon>
        <taxon>Pyroglyphidae</taxon>
        <taxon>Pyroglyphinae</taxon>
        <taxon>Euroglyphus</taxon>
    </lineage>
</organism>
<dbReference type="SUPFAM" id="SSF50044">
    <property type="entry name" value="SH3-domain"/>
    <property type="match status" value="1"/>
</dbReference>
<keyword evidence="2 4" id="KW-0728">SH3 domain</keyword>
<dbReference type="PRINTS" id="PR00452">
    <property type="entry name" value="SH3DOMAIN"/>
</dbReference>
<dbReference type="InterPro" id="IPR036028">
    <property type="entry name" value="SH3-like_dom_sf"/>
</dbReference>
<proteinExistence type="predicted"/>
<dbReference type="GO" id="GO:0006897">
    <property type="term" value="P:endocytosis"/>
    <property type="evidence" value="ECO:0007669"/>
    <property type="project" value="InterPro"/>
</dbReference>
<dbReference type="PANTHER" id="PTHR47174:SF3">
    <property type="entry name" value="BRIDGING INTEGRATOR 3"/>
    <property type="match status" value="1"/>
</dbReference>
<evidence type="ECO:0000313" key="7">
    <source>
        <dbReference type="Proteomes" id="UP000194236"/>
    </source>
</evidence>
<dbReference type="PRINTS" id="PR01887">
    <property type="entry name" value="SPECTRNALPHA"/>
</dbReference>
<feature type="domain" description="SH3" evidence="5">
    <location>
        <begin position="112"/>
        <end position="173"/>
    </location>
</feature>
<evidence type="ECO:0000259" key="5">
    <source>
        <dbReference type="PROSITE" id="PS50002"/>
    </source>
</evidence>
<dbReference type="EMBL" id="MUJZ01034665">
    <property type="protein sequence ID" value="OTF77039.1"/>
    <property type="molecule type" value="Genomic_DNA"/>
</dbReference>
<dbReference type="GO" id="GO:0008289">
    <property type="term" value="F:lipid binding"/>
    <property type="evidence" value="ECO:0007669"/>
    <property type="project" value="TreeGrafter"/>
</dbReference>
<name>A0A1Y3B871_EURMA</name>
<evidence type="ECO:0000256" key="4">
    <source>
        <dbReference type="PROSITE-ProRule" id="PRU00192"/>
    </source>
</evidence>
<dbReference type="GO" id="GO:0005737">
    <property type="term" value="C:cytoplasm"/>
    <property type="evidence" value="ECO:0007669"/>
    <property type="project" value="UniProtKB-SubCell"/>
</dbReference>
<dbReference type="FunFam" id="2.30.30.40:FF:000208">
    <property type="entry name" value="Tyrosine-protein kinase"/>
    <property type="match status" value="1"/>
</dbReference>
<keyword evidence="7" id="KW-1185">Reference proteome</keyword>
<evidence type="ECO:0000313" key="6">
    <source>
        <dbReference type="EMBL" id="OTF77039.1"/>
    </source>
</evidence>
<dbReference type="PROSITE" id="PS50002">
    <property type="entry name" value="SH3"/>
    <property type="match status" value="1"/>
</dbReference>
<dbReference type="Pfam" id="PF00018">
    <property type="entry name" value="SH3_1"/>
    <property type="match status" value="1"/>
</dbReference>
<gene>
    <name evidence="6" type="ORF">BLA29_001422</name>
</gene>
<dbReference type="GO" id="GO:0015629">
    <property type="term" value="C:actin cytoskeleton"/>
    <property type="evidence" value="ECO:0007669"/>
    <property type="project" value="TreeGrafter"/>
</dbReference>
<dbReference type="Gene3D" id="2.30.30.40">
    <property type="entry name" value="SH3 Domains"/>
    <property type="match status" value="1"/>
</dbReference>
<dbReference type="CDD" id="cd11845">
    <property type="entry name" value="SH3_Src_like"/>
    <property type="match status" value="1"/>
</dbReference>
<reference evidence="6 7" key="1">
    <citation type="submission" date="2017-03" db="EMBL/GenBank/DDBJ databases">
        <title>Genome Survey of Euroglyphus maynei.</title>
        <authorList>
            <person name="Arlian L.G."/>
            <person name="Morgan M.S."/>
            <person name="Rider S.D."/>
        </authorList>
    </citation>
    <scope>NUCLEOTIDE SEQUENCE [LARGE SCALE GENOMIC DNA]</scope>
    <source>
        <strain evidence="6">Arlian Lab</strain>
        <tissue evidence="6">Whole body</tissue>
    </source>
</reference>
<comment type="caution">
    <text evidence="6">The sequence shown here is derived from an EMBL/GenBank/DDBJ whole genome shotgun (WGS) entry which is preliminary data.</text>
</comment>